<evidence type="ECO:0000256" key="1">
    <source>
        <dbReference type="SAM" id="MobiDB-lite"/>
    </source>
</evidence>
<feature type="region of interest" description="Disordered" evidence="1">
    <location>
        <begin position="1"/>
        <end position="114"/>
    </location>
</feature>
<evidence type="ECO:0000313" key="3">
    <source>
        <dbReference type="Proteomes" id="UP000838763"/>
    </source>
</evidence>
<comment type="caution">
    <text evidence="2">The sequence shown here is derived from an EMBL/GenBank/DDBJ whole genome shotgun (WGS) entry which is preliminary data.</text>
</comment>
<feature type="compositionally biased region" description="Acidic residues" evidence="1">
    <location>
        <begin position="57"/>
        <end position="75"/>
    </location>
</feature>
<organism evidence="2 3">
    <name type="scientific">Parascedosporium putredinis</name>
    <dbReference type="NCBI Taxonomy" id="1442378"/>
    <lineage>
        <taxon>Eukaryota</taxon>
        <taxon>Fungi</taxon>
        <taxon>Dikarya</taxon>
        <taxon>Ascomycota</taxon>
        <taxon>Pezizomycotina</taxon>
        <taxon>Sordariomycetes</taxon>
        <taxon>Hypocreomycetidae</taxon>
        <taxon>Microascales</taxon>
        <taxon>Microascaceae</taxon>
        <taxon>Parascedosporium</taxon>
    </lineage>
</organism>
<feature type="compositionally biased region" description="Polar residues" evidence="1">
    <location>
        <begin position="104"/>
        <end position="114"/>
    </location>
</feature>
<feature type="compositionally biased region" description="Low complexity" evidence="1">
    <location>
        <begin position="159"/>
        <end position="173"/>
    </location>
</feature>
<keyword evidence="3" id="KW-1185">Reference proteome</keyword>
<proteinExistence type="predicted"/>
<name>A0A9P1ME19_9PEZI</name>
<evidence type="ECO:0000313" key="2">
    <source>
        <dbReference type="EMBL" id="CAI4218441.1"/>
    </source>
</evidence>
<protein>
    <submittedName>
        <fullName evidence="2">Uncharacterized protein</fullName>
    </submittedName>
</protein>
<gene>
    <name evidence="2" type="ORF">PPNO1_LOCUS8024</name>
</gene>
<feature type="region of interest" description="Disordered" evidence="1">
    <location>
        <begin position="151"/>
        <end position="173"/>
    </location>
</feature>
<accession>A0A9P1ME19</accession>
<reference evidence="2" key="1">
    <citation type="submission" date="2022-11" db="EMBL/GenBank/DDBJ databases">
        <authorList>
            <person name="Scott C."/>
            <person name="Bruce N."/>
        </authorList>
    </citation>
    <scope>NUCLEOTIDE SEQUENCE</scope>
</reference>
<feature type="compositionally biased region" description="Basic residues" evidence="1">
    <location>
        <begin position="10"/>
        <end position="32"/>
    </location>
</feature>
<dbReference type="Proteomes" id="UP000838763">
    <property type="component" value="Unassembled WGS sequence"/>
</dbReference>
<dbReference type="EMBL" id="CALLCH030000018">
    <property type="protein sequence ID" value="CAI4218441.1"/>
    <property type="molecule type" value="Genomic_DNA"/>
</dbReference>
<dbReference type="AlphaFoldDB" id="A0A9P1ME19"/>
<sequence>MPRTETPRHPPSHHRQREIPHPRIHRQPHPHRPAPTPNPIISRFQAIPNFSLSDLGLDLDPDEDDDDDDDDDDDAPPTPKSRQPPRTPPSRTNPNDRQLPAPASRTSLALTSRSMLSRIGIPSTAATGGSASSSSKPSSATAICPATSCAGPAPSSTCPASPDPGCASAASAAPGEPLGPGLAVLVGRPQFPLTLDVQHHFRPQPFCPPRLERVPAKHPHREIQFTLTHKLVAEFRCFQTARITDRGRVMVRTERRILARRDANGHVDDAFGSIEMVEELFGNHDDLLSICLHKRWYDHYKARPLNSFQVAKQRALAHADCVPSNGLTPTMAICQLAHDVFDNYEACTLCFTDSEVRAEEPLPGCLAPPVVTLTTWHDLGAGQECNDLEWGTYKEALGNNSVEVRDSLMQAQLFNYSNQQNLDERSAYNAATKPT</sequence>